<organism evidence="1 2">
    <name type="scientific">Kribbella italica</name>
    <dbReference type="NCBI Taxonomy" id="1540520"/>
    <lineage>
        <taxon>Bacteria</taxon>
        <taxon>Bacillati</taxon>
        <taxon>Actinomycetota</taxon>
        <taxon>Actinomycetes</taxon>
        <taxon>Propionibacteriales</taxon>
        <taxon>Kribbellaceae</taxon>
        <taxon>Kribbella</taxon>
    </lineage>
</organism>
<sequence>MRALWNGAVLAESDDPVVVDGNYDFPASALRVE</sequence>
<accession>A0A7W9MYQ5</accession>
<dbReference type="EMBL" id="JACHMY010000001">
    <property type="protein sequence ID" value="MBB5840632.1"/>
    <property type="molecule type" value="Genomic_DNA"/>
</dbReference>
<name>A0A7W9MYQ5_9ACTN</name>
<proteinExistence type="predicted"/>
<dbReference type="AlphaFoldDB" id="A0A7W9MYQ5"/>
<keyword evidence="2" id="KW-1185">Reference proteome</keyword>
<evidence type="ECO:0000313" key="1">
    <source>
        <dbReference type="EMBL" id="MBB5840632.1"/>
    </source>
</evidence>
<gene>
    <name evidence="1" type="ORF">HDA39_007366</name>
</gene>
<evidence type="ECO:0000313" key="2">
    <source>
        <dbReference type="Proteomes" id="UP000549971"/>
    </source>
</evidence>
<reference evidence="1 2" key="1">
    <citation type="submission" date="2020-08" db="EMBL/GenBank/DDBJ databases">
        <title>Sequencing the genomes of 1000 actinobacteria strains.</title>
        <authorList>
            <person name="Klenk H.-P."/>
        </authorList>
    </citation>
    <scope>NUCLEOTIDE SEQUENCE [LARGE SCALE GENOMIC DNA]</scope>
    <source>
        <strain evidence="1 2">DSM 28967</strain>
    </source>
</reference>
<comment type="caution">
    <text evidence="1">The sequence shown here is derived from an EMBL/GenBank/DDBJ whole genome shotgun (WGS) entry which is preliminary data.</text>
</comment>
<protein>
    <submittedName>
        <fullName evidence="1">Uncharacterized protein (DUF427 family)</fullName>
    </submittedName>
</protein>
<dbReference type="Proteomes" id="UP000549971">
    <property type="component" value="Unassembled WGS sequence"/>
</dbReference>